<reference evidence="1" key="1">
    <citation type="journal article" date="2014" name="Front. Microbiol.">
        <title>High frequency of phylogenetically diverse reductive dehalogenase-homologous genes in deep subseafloor sedimentary metagenomes.</title>
        <authorList>
            <person name="Kawai M."/>
            <person name="Futagami T."/>
            <person name="Toyoda A."/>
            <person name="Takaki Y."/>
            <person name="Nishi S."/>
            <person name="Hori S."/>
            <person name="Arai W."/>
            <person name="Tsubouchi T."/>
            <person name="Morono Y."/>
            <person name="Uchiyama I."/>
            <person name="Ito T."/>
            <person name="Fujiyama A."/>
            <person name="Inagaki F."/>
            <person name="Takami H."/>
        </authorList>
    </citation>
    <scope>NUCLEOTIDE SEQUENCE</scope>
    <source>
        <strain evidence="1">Expedition CK06-06</strain>
    </source>
</reference>
<proteinExistence type="predicted"/>
<gene>
    <name evidence="1" type="ORF">S01H1_18361</name>
</gene>
<protein>
    <recommendedName>
        <fullName evidence="2">LamG-like jellyroll fold domain-containing protein</fullName>
    </recommendedName>
</protein>
<sequence>MGSGWGWGNRGLFPGSEYAAKVKATSPTTLIAYWMLSEPSGTAAICEINTAQNGTHSGMTLGQTGIGDGHTSILADGANDHTTVYSTTFRDAFSGVAGTLAGWAKVSAVGVWGDSTNRWLVNLLVDADNQVYIRKTTNSNQLRLSYIAGGTSEAAATTSLAGTTDWFHMAITWDKAPGTGEVKYYLNGASAGTTDTALGVWAGSLVSTNTCIGASSTTPANVFDGYQAHWNVWTSALTAAQVATLAVVGG</sequence>
<organism evidence="1">
    <name type="scientific">marine sediment metagenome</name>
    <dbReference type="NCBI Taxonomy" id="412755"/>
    <lineage>
        <taxon>unclassified sequences</taxon>
        <taxon>metagenomes</taxon>
        <taxon>ecological metagenomes</taxon>
    </lineage>
</organism>
<evidence type="ECO:0000313" key="1">
    <source>
        <dbReference type="EMBL" id="GAF79945.1"/>
    </source>
</evidence>
<dbReference type="Pfam" id="PF13385">
    <property type="entry name" value="Laminin_G_3"/>
    <property type="match status" value="1"/>
</dbReference>
<name>X0TV06_9ZZZZ</name>
<comment type="caution">
    <text evidence="1">The sequence shown here is derived from an EMBL/GenBank/DDBJ whole genome shotgun (WGS) entry which is preliminary data.</text>
</comment>
<dbReference type="Gene3D" id="2.60.120.200">
    <property type="match status" value="1"/>
</dbReference>
<dbReference type="InterPro" id="IPR013320">
    <property type="entry name" value="ConA-like_dom_sf"/>
</dbReference>
<dbReference type="SUPFAM" id="SSF49899">
    <property type="entry name" value="Concanavalin A-like lectins/glucanases"/>
    <property type="match status" value="1"/>
</dbReference>
<dbReference type="AlphaFoldDB" id="X0TV06"/>
<evidence type="ECO:0008006" key="2">
    <source>
        <dbReference type="Google" id="ProtNLM"/>
    </source>
</evidence>
<accession>X0TV06</accession>
<dbReference type="EMBL" id="BARS01009815">
    <property type="protein sequence ID" value="GAF79945.1"/>
    <property type="molecule type" value="Genomic_DNA"/>
</dbReference>